<accession>A0A4R1R3M9</accession>
<organism evidence="1 2">
    <name type="scientific">Kineothrix alysoides</name>
    <dbReference type="NCBI Taxonomy" id="1469948"/>
    <lineage>
        <taxon>Bacteria</taxon>
        <taxon>Bacillati</taxon>
        <taxon>Bacillota</taxon>
        <taxon>Clostridia</taxon>
        <taxon>Lachnospirales</taxon>
        <taxon>Lachnospiraceae</taxon>
        <taxon>Kineothrix</taxon>
    </lineage>
</organism>
<evidence type="ECO:0000313" key="1">
    <source>
        <dbReference type="EMBL" id="TCL59922.1"/>
    </source>
</evidence>
<comment type="caution">
    <text evidence="1">The sequence shown here is derived from an EMBL/GenBank/DDBJ whole genome shotgun (WGS) entry which is preliminary data.</text>
</comment>
<gene>
    <name evidence="1" type="ORF">EDD76_103111</name>
</gene>
<protein>
    <submittedName>
        <fullName evidence="1">Uncharacterized protein</fullName>
    </submittedName>
</protein>
<reference evidence="1 2" key="1">
    <citation type="submission" date="2019-03" db="EMBL/GenBank/DDBJ databases">
        <title>Genomic Encyclopedia of Type Strains, Phase IV (KMG-IV): sequencing the most valuable type-strain genomes for metagenomic binning, comparative biology and taxonomic classification.</title>
        <authorList>
            <person name="Goeker M."/>
        </authorList>
    </citation>
    <scope>NUCLEOTIDE SEQUENCE [LARGE SCALE GENOMIC DNA]</scope>
    <source>
        <strain evidence="1 2">DSM 100556</strain>
    </source>
</reference>
<dbReference type="EMBL" id="SLUO01000003">
    <property type="protein sequence ID" value="TCL59922.1"/>
    <property type="molecule type" value="Genomic_DNA"/>
</dbReference>
<dbReference type="STRING" id="1469948.GCA_000732725_00948"/>
<keyword evidence="2" id="KW-1185">Reference proteome</keyword>
<dbReference type="AlphaFoldDB" id="A0A4R1R3M9"/>
<sequence>MNQNEWMDDPLVAGIDRDKLQFLQTLVFESRNLSREQLIPFLMSVSQKGRMNNILFDDEEIAVIAATLRKYSSPEEAEKISKLMALKRKH</sequence>
<proteinExistence type="predicted"/>
<dbReference type="Proteomes" id="UP000295718">
    <property type="component" value="Unassembled WGS sequence"/>
</dbReference>
<name>A0A4R1R3M9_9FIRM</name>
<evidence type="ECO:0000313" key="2">
    <source>
        <dbReference type="Proteomes" id="UP000295718"/>
    </source>
</evidence>
<dbReference type="RefSeq" id="WP_031389694.1">
    <property type="nucleotide sequence ID" value="NZ_JPNB01000001.1"/>
</dbReference>
<dbReference type="OrthoDB" id="1957242at2"/>